<evidence type="ECO:0000313" key="7">
    <source>
        <dbReference type="Proteomes" id="UP000824265"/>
    </source>
</evidence>
<evidence type="ECO:0000256" key="2">
    <source>
        <dbReference type="ARBA" id="ARBA00022598"/>
    </source>
</evidence>
<accession>A0A9D1R2S9</accession>
<feature type="non-terminal residue" evidence="6">
    <location>
        <position position="243"/>
    </location>
</feature>
<dbReference type="InterPro" id="IPR001645">
    <property type="entry name" value="Folylpolyglutamate_synth"/>
</dbReference>
<dbReference type="SUPFAM" id="SSF53623">
    <property type="entry name" value="MurD-like peptide ligases, catalytic domain"/>
    <property type="match status" value="1"/>
</dbReference>
<evidence type="ECO:0000256" key="4">
    <source>
        <dbReference type="ARBA" id="ARBA00022840"/>
    </source>
</evidence>
<evidence type="ECO:0000259" key="5">
    <source>
        <dbReference type="Pfam" id="PF08245"/>
    </source>
</evidence>
<dbReference type="Pfam" id="PF08245">
    <property type="entry name" value="Mur_ligase_M"/>
    <property type="match status" value="1"/>
</dbReference>
<dbReference type="EMBL" id="DXGH01000001">
    <property type="protein sequence ID" value="HIW79945.1"/>
    <property type="molecule type" value="Genomic_DNA"/>
</dbReference>
<keyword evidence="2" id="KW-0436">Ligase</keyword>
<dbReference type="GO" id="GO:0004326">
    <property type="term" value="F:tetrahydrofolylpolyglutamate synthase activity"/>
    <property type="evidence" value="ECO:0007669"/>
    <property type="project" value="InterPro"/>
</dbReference>
<dbReference type="AlphaFoldDB" id="A0A9D1R2S9"/>
<dbReference type="GO" id="GO:0005737">
    <property type="term" value="C:cytoplasm"/>
    <property type="evidence" value="ECO:0007669"/>
    <property type="project" value="TreeGrafter"/>
</dbReference>
<dbReference type="PANTHER" id="PTHR11136">
    <property type="entry name" value="FOLYLPOLYGLUTAMATE SYNTHASE-RELATED"/>
    <property type="match status" value="1"/>
</dbReference>
<dbReference type="NCBIfam" id="TIGR01499">
    <property type="entry name" value="folC"/>
    <property type="match status" value="1"/>
</dbReference>
<dbReference type="InterPro" id="IPR018109">
    <property type="entry name" value="Folylpolyglutamate_synth_CS"/>
</dbReference>
<dbReference type="GO" id="GO:0005524">
    <property type="term" value="F:ATP binding"/>
    <property type="evidence" value="ECO:0007669"/>
    <property type="project" value="UniProtKB-KW"/>
</dbReference>
<gene>
    <name evidence="6" type="ORF">H9742_00215</name>
</gene>
<dbReference type="InterPro" id="IPR036565">
    <property type="entry name" value="Mur-like_cat_sf"/>
</dbReference>
<evidence type="ECO:0000313" key="6">
    <source>
        <dbReference type="EMBL" id="HIW79945.1"/>
    </source>
</evidence>
<dbReference type="GO" id="GO:0008841">
    <property type="term" value="F:dihydrofolate synthase activity"/>
    <property type="evidence" value="ECO:0007669"/>
    <property type="project" value="TreeGrafter"/>
</dbReference>
<comment type="similarity">
    <text evidence="1">Belongs to the folylpolyglutamate synthase family.</text>
</comment>
<evidence type="ECO:0000256" key="3">
    <source>
        <dbReference type="ARBA" id="ARBA00022741"/>
    </source>
</evidence>
<dbReference type="PROSITE" id="PS01011">
    <property type="entry name" value="FOLYLPOLYGLU_SYNT_1"/>
    <property type="match status" value="1"/>
</dbReference>
<reference evidence="6" key="1">
    <citation type="journal article" date="2021" name="PeerJ">
        <title>Extensive microbial diversity within the chicken gut microbiome revealed by metagenomics and culture.</title>
        <authorList>
            <person name="Gilroy R."/>
            <person name="Ravi A."/>
            <person name="Getino M."/>
            <person name="Pursley I."/>
            <person name="Horton D.L."/>
            <person name="Alikhan N.F."/>
            <person name="Baker D."/>
            <person name="Gharbi K."/>
            <person name="Hall N."/>
            <person name="Watson M."/>
            <person name="Adriaenssens E.M."/>
            <person name="Foster-Nyarko E."/>
            <person name="Jarju S."/>
            <person name="Secka A."/>
            <person name="Antonio M."/>
            <person name="Oren A."/>
            <person name="Chaudhuri R.R."/>
            <person name="La Ragione R."/>
            <person name="Hildebrand F."/>
            <person name="Pallen M.J."/>
        </authorList>
    </citation>
    <scope>NUCLEOTIDE SEQUENCE</scope>
    <source>
        <strain evidence="6">CHK195-6426</strain>
    </source>
</reference>
<reference evidence="6" key="2">
    <citation type="submission" date="2021-04" db="EMBL/GenBank/DDBJ databases">
        <authorList>
            <person name="Gilroy R."/>
        </authorList>
    </citation>
    <scope>NUCLEOTIDE SEQUENCE</scope>
    <source>
        <strain evidence="6">CHK195-6426</strain>
    </source>
</reference>
<dbReference type="InterPro" id="IPR013221">
    <property type="entry name" value="Mur_ligase_cen"/>
</dbReference>
<dbReference type="Gene3D" id="3.40.1190.10">
    <property type="entry name" value="Mur-like, catalytic domain"/>
    <property type="match status" value="1"/>
</dbReference>
<dbReference type="PANTHER" id="PTHR11136:SF0">
    <property type="entry name" value="DIHYDROFOLATE SYNTHETASE-RELATED"/>
    <property type="match status" value="1"/>
</dbReference>
<feature type="domain" description="Mur ligase central" evidence="5">
    <location>
        <begin position="50"/>
        <end position="201"/>
    </location>
</feature>
<organism evidence="6 7">
    <name type="scientific">Candidatus Acetatifactor stercoripullorum</name>
    <dbReference type="NCBI Taxonomy" id="2838414"/>
    <lineage>
        <taxon>Bacteria</taxon>
        <taxon>Bacillati</taxon>
        <taxon>Bacillota</taxon>
        <taxon>Clostridia</taxon>
        <taxon>Lachnospirales</taxon>
        <taxon>Lachnospiraceae</taxon>
        <taxon>Acetatifactor</taxon>
    </lineage>
</organism>
<keyword evidence="4" id="KW-0067">ATP-binding</keyword>
<dbReference type="Proteomes" id="UP000824265">
    <property type="component" value="Unassembled WGS sequence"/>
</dbReference>
<evidence type="ECO:0000256" key="1">
    <source>
        <dbReference type="ARBA" id="ARBA00008276"/>
    </source>
</evidence>
<keyword evidence="3" id="KW-0547">Nucleotide-binding</keyword>
<name>A0A9D1R2S9_9FIRM</name>
<sequence>MEKKQINTFEQAEAYLYDTPRFTRKNTLEDTKAFLKRLGSPDRGMRIIHVAGTNGKGSVCAYLRCILEEAGYTVAAFTSPHLVDIRERFFIGGRMIEKETFLWAFLSVYNALDWEALEKGAGYHPTFFEYLFFMAMLAFSREKPDFCILETGLGGRLDATNAVDEKELSVITRIGLDHVEYLGNTIEAIAGEKAGILKKGTPVVFSDTVKEASLVIQGRAAQLGIQAYPVSKNDYAFLKIKNK</sequence>
<proteinExistence type="inferred from homology"/>
<protein>
    <submittedName>
        <fullName evidence="6">Bifunctional folylpolyglutamate synthase/dihydrofolate synthase</fullName>
    </submittedName>
</protein>
<comment type="caution">
    <text evidence="6">The sequence shown here is derived from an EMBL/GenBank/DDBJ whole genome shotgun (WGS) entry which is preliminary data.</text>
</comment>